<name>A0A0D2A5U4_9EURO</name>
<evidence type="ECO:0000256" key="1">
    <source>
        <dbReference type="SAM" id="MobiDB-lite"/>
    </source>
</evidence>
<protein>
    <submittedName>
        <fullName evidence="2">Uncharacterized protein</fullName>
    </submittedName>
</protein>
<sequence length="142" mass="16514">MAPPATKCTSVASEATMHNYGDSWFENLNKLAAEYIERRESRQEKKPAQSTTQMHSYGDSWFENLNSQREELERRKSHDSSICSSPSSSSSSSPQPLQQQQQQQQQVRPEMHNYGSSWFDKFEPMWEDWQHLRKGESEPARA</sequence>
<evidence type="ECO:0000313" key="2">
    <source>
        <dbReference type="EMBL" id="KIW20147.1"/>
    </source>
</evidence>
<dbReference type="EMBL" id="KN847492">
    <property type="protein sequence ID" value="KIW20147.1"/>
    <property type="molecule type" value="Genomic_DNA"/>
</dbReference>
<gene>
    <name evidence="2" type="ORF">PV08_00722</name>
</gene>
<dbReference type="GeneID" id="27327805"/>
<dbReference type="AlphaFoldDB" id="A0A0D2A5U4"/>
<organism evidence="2 3">
    <name type="scientific">Exophiala spinifera</name>
    <dbReference type="NCBI Taxonomy" id="91928"/>
    <lineage>
        <taxon>Eukaryota</taxon>
        <taxon>Fungi</taxon>
        <taxon>Dikarya</taxon>
        <taxon>Ascomycota</taxon>
        <taxon>Pezizomycotina</taxon>
        <taxon>Eurotiomycetes</taxon>
        <taxon>Chaetothyriomycetidae</taxon>
        <taxon>Chaetothyriales</taxon>
        <taxon>Herpotrichiellaceae</taxon>
        <taxon>Exophiala</taxon>
    </lineage>
</organism>
<keyword evidence="3" id="KW-1185">Reference proteome</keyword>
<proteinExistence type="predicted"/>
<dbReference type="Proteomes" id="UP000053328">
    <property type="component" value="Unassembled WGS sequence"/>
</dbReference>
<feature type="compositionally biased region" description="Low complexity" evidence="1">
    <location>
        <begin position="80"/>
        <end position="106"/>
    </location>
</feature>
<reference evidence="2 3" key="1">
    <citation type="submission" date="2015-01" db="EMBL/GenBank/DDBJ databases">
        <title>The Genome Sequence of Exophiala spinifera CBS89968.</title>
        <authorList>
            <consortium name="The Broad Institute Genomics Platform"/>
            <person name="Cuomo C."/>
            <person name="de Hoog S."/>
            <person name="Gorbushina A."/>
            <person name="Stielow B."/>
            <person name="Teixiera M."/>
            <person name="Abouelleil A."/>
            <person name="Chapman S.B."/>
            <person name="Priest M."/>
            <person name="Young S.K."/>
            <person name="Wortman J."/>
            <person name="Nusbaum C."/>
            <person name="Birren B."/>
        </authorList>
    </citation>
    <scope>NUCLEOTIDE SEQUENCE [LARGE SCALE GENOMIC DNA]</scope>
    <source>
        <strain evidence="2 3">CBS 89968</strain>
    </source>
</reference>
<evidence type="ECO:0000313" key="3">
    <source>
        <dbReference type="Proteomes" id="UP000053328"/>
    </source>
</evidence>
<feature type="region of interest" description="Disordered" evidence="1">
    <location>
        <begin position="39"/>
        <end position="116"/>
    </location>
</feature>
<dbReference type="OrthoDB" id="4147329at2759"/>
<dbReference type="HOGENOM" id="CLU_1815799_0_0_1"/>
<dbReference type="VEuPathDB" id="FungiDB:PV08_00722"/>
<accession>A0A0D2A5U4</accession>
<dbReference type="RefSeq" id="XP_016240363.1">
    <property type="nucleotide sequence ID" value="XM_016375087.1"/>
</dbReference>
<feature type="compositionally biased region" description="Basic and acidic residues" evidence="1">
    <location>
        <begin position="68"/>
        <end position="79"/>
    </location>
</feature>